<dbReference type="GO" id="GO:1990229">
    <property type="term" value="C:iron-sulfur cluster assembly complex"/>
    <property type="evidence" value="ECO:0007669"/>
    <property type="project" value="UniProtKB-ARBA"/>
</dbReference>
<dbReference type="GeneID" id="107222995"/>
<keyword evidence="4" id="KW-0238">DNA-binding</keyword>
<evidence type="ECO:0000313" key="3">
    <source>
        <dbReference type="Proteomes" id="UP000829291"/>
    </source>
</evidence>
<dbReference type="InParanoid" id="A0A6J0BUH8"/>
<comment type="similarity">
    <text evidence="1 2">Belongs to the BolA/IbaG family.</text>
</comment>
<dbReference type="Pfam" id="PF01722">
    <property type="entry name" value="BolA"/>
    <property type="match status" value="1"/>
</dbReference>
<name>A0A6J0BUH8_NEOLC</name>
<dbReference type="KEGG" id="nlo:107222995"/>
<evidence type="ECO:0000256" key="2">
    <source>
        <dbReference type="RuleBase" id="RU003860"/>
    </source>
</evidence>
<dbReference type="Proteomes" id="UP000829291">
    <property type="component" value="Chromosome 4"/>
</dbReference>
<protein>
    <submittedName>
        <fullName evidence="4">DNA-binding transcriptional regulator BolA isoform X1</fullName>
    </submittedName>
</protein>
<dbReference type="OrthoDB" id="4983at2759"/>
<proteinExistence type="inferred from homology"/>
<dbReference type="GO" id="GO:0005739">
    <property type="term" value="C:mitochondrion"/>
    <property type="evidence" value="ECO:0007669"/>
    <property type="project" value="TreeGrafter"/>
</dbReference>
<dbReference type="FunFam" id="3.30.300.90:FF:000001">
    <property type="entry name" value="Transcriptional regulator BolA"/>
    <property type="match status" value="1"/>
</dbReference>
<evidence type="ECO:0000256" key="1">
    <source>
        <dbReference type="ARBA" id="ARBA00005578"/>
    </source>
</evidence>
<dbReference type="InterPro" id="IPR050961">
    <property type="entry name" value="BolA/IbaG_stress_morph_reg"/>
</dbReference>
<gene>
    <name evidence="4" type="primary">LOC107222995</name>
</gene>
<organism evidence="4">
    <name type="scientific">Neodiprion lecontei</name>
    <name type="common">Redheaded pine sawfly</name>
    <dbReference type="NCBI Taxonomy" id="441921"/>
    <lineage>
        <taxon>Eukaryota</taxon>
        <taxon>Metazoa</taxon>
        <taxon>Ecdysozoa</taxon>
        <taxon>Arthropoda</taxon>
        <taxon>Hexapoda</taxon>
        <taxon>Insecta</taxon>
        <taxon>Pterygota</taxon>
        <taxon>Neoptera</taxon>
        <taxon>Endopterygota</taxon>
        <taxon>Hymenoptera</taxon>
        <taxon>Tenthredinoidea</taxon>
        <taxon>Diprionidae</taxon>
        <taxon>Diprioninae</taxon>
        <taxon>Neodiprion</taxon>
    </lineage>
</organism>
<dbReference type="PANTHER" id="PTHR46229">
    <property type="entry name" value="BOLA TRANSCRIPTION REGULATOR"/>
    <property type="match status" value="1"/>
</dbReference>
<evidence type="ECO:0000313" key="4">
    <source>
        <dbReference type="RefSeq" id="XP_015518039.1"/>
    </source>
</evidence>
<accession>A0A6J0BUH8</accession>
<keyword evidence="3" id="KW-1185">Reference proteome</keyword>
<dbReference type="SUPFAM" id="SSF82657">
    <property type="entry name" value="BolA-like"/>
    <property type="match status" value="1"/>
</dbReference>
<dbReference type="FunCoup" id="A0A6J0BUH8">
    <property type="interactions" value="612"/>
</dbReference>
<dbReference type="RefSeq" id="XP_015518039.1">
    <property type="nucleotide sequence ID" value="XM_015662553.2"/>
</dbReference>
<dbReference type="AlphaFoldDB" id="A0A6J0BUH8"/>
<dbReference type="PANTHER" id="PTHR46229:SF2">
    <property type="entry name" value="BOLA-LIKE PROTEIN 1"/>
    <property type="match status" value="1"/>
</dbReference>
<reference evidence="4" key="1">
    <citation type="submission" date="2025-08" db="UniProtKB">
        <authorList>
            <consortium name="RefSeq"/>
        </authorList>
    </citation>
    <scope>IDENTIFICATION</scope>
    <source>
        <tissue evidence="4">Thorax and Abdomen</tissue>
    </source>
</reference>
<dbReference type="InterPro" id="IPR036065">
    <property type="entry name" value="BolA-like_sf"/>
</dbReference>
<dbReference type="InterPro" id="IPR002634">
    <property type="entry name" value="BolA"/>
</dbReference>
<sequence>MFKQLMIFSIEKESYLRACGHLRKKMNSLVGQANGDNNKPVESSIRSKLEEGLEPNFIQVVNESYMHNVPKGSETHFKVVVVSEKFAGQPLIKRHRMVNELLRNELQTSVHALSIVAKTPEQWQESSKLVEPSPACRGGFGK</sequence>
<dbReference type="Gene3D" id="3.30.300.90">
    <property type="entry name" value="BolA-like"/>
    <property type="match status" value="1"/>
</dbReference>